<dbReference type="OrthoDB" id="6075923at2759"/>
<feature type="transmembrane region" description="Helical" evidence="8">
    <location>
        <begin position="93"/>
        <end position="112"/>
    </location>
</feature>
<evidence type="ECO:0000256" key="2">
    <source>
        <dbReference type="ARBA" id="ARBA00009033"/>
    </source>
</evidence>
<feature type="compositionally biased region" description="Low complexity" evidence="7">
    <location>
        <begin position="10"/>
        <end position="20"/>
    </location>
</feature>
<feature type="transmembrane region" description="Helical" evidence="8">
    <location>
        <begin position="124"/>
        <end position="150"/>
    </location>
</feature>
<feature type="transmembrane region" description="Helical" evidence="8">
    <location>
        <begin position="284"/>
        <end position="306"/>
    </location>
</feature>
<evidence type="ECO:0000259" key="11">
    <source>
        <dbReference type="Pfam" id="PF07670"/>
    </source>
</evidence>
<reference evidence="12" key="1">
    <citation type="submission" date="2014-09" db="EMBL/GenBank/DDBJ databases">
        <title>Draft genome sequence of an oleaginous Mucoromycotina fungus Mucor ambiguus NBRC6742.</title>
        <authorList>
            <person name="Takeda I."/>
            <person name="Yamane N."/>
            <person name="Morita T."/>
            <person name="Tamano K."/>
            <person name="Machida M."/>
            <person name="Baker S."/>
            <person name="Koike H."/>
        </authorList>
    </citation>
    <scope>NUCLEOTIDE SEQUENCE</scope>
    <source>
        <strain evidence="12">NBRC 6742</strain>
    </source>
</reference>
<dbReference type="AlphaFoldDB" id="A0A0C9MH54"/>
<dbReference type="PANTHER" id="PTHR10590">
    <property type="entry name" value="SODIUM/NUCLEOSIDE COTRANSPORTER"/>
    <property type="match status" value="1"/>
</dbReference>
<feature type="domain" description="Concentrative nucleoside transporter C-terminal" evidence="10">
    <location>
        <begin position="390"/>
        <end position="596"/>
    </location>
</feature>
<evidence type="ECO:0000256" key="8">
    <source>
        <dbReference type="SAM" id="Phobius"/>
    </source>
</evidence>
<feature type="transmembrane region" description="Helical" evidence="8">
    <location>
        <begin position="224"/>
        <end position="244"/>
    </location>
</feature>
<evidence type="ECO:0000313" key="12">
    <source>
        <dbReference type="EMBL" id="GAN02442.1"/>
    </source>
</evidence>
<name>A0A0C9MH54_9FUNG</name>
<feature type="transmembrane region" description="Helical" evidence="8">
    <location>
        <begin position="541"/>
        <end position="564"/>
    </location>
</feature>
<dbReference type="EMBL" id="DF836311">
    <property type="protein sequence ID" value="GAN02442.1"/>
    <property type="molecule type" value="Genomic_DNA"/>
</dbReference>
<evidence type="ECO:0000256" key="1">
    <source>
        <dbReference type="ARBA" id="ARBA00004651"/>
    </source>
</evidence>
<feature type="transmembrane region" description="Helical" evidence="8">
    <location>
        <begin position="201"/>
        <end position="217"/>
    </location>
</feature>
<feature type="transmembrane region" description="Helical" evidence="8">
    <location>
        <begin position="171"/>
        <end position="189"/>
    </location>
</feature>
<feature type="transmembrane region" description="Helical" evidence="8">
    <location>
        <begin position="576"/>
        <end position="598"/>
    </location>
</feature>
<dbReference type="GO" id="GO:0015293">
    <property type="term" value="F:symporter activity"/>
    <property type="evidence" value="ECO:0007669"/>
    <property type="project" value="TreeGrafter"/>
</dbReference>
<feature type="transmembrane region" description="Helical" evidence="8">
    <location>
        <begin position="446"/>
        <end position="468"/>
    </location>
</feature>
<sequence>MDHQHHHQETTTSIASSSSSSDKKVDLSSTASTPSAVVVTDVKHDEKHMEQGYMFDKMGAEEATEYESAEMHDGIEAGSTKPKPSIYARYRKFFHLAMWLVFTGFLSAAYALQVPKGYSQENLVLGLIYAYFTLYLFFCWVPTTIVTKPWMFCQRKIASFIYSNMSKRTRTIAYGALVMAIIVATVFSFPEKEESPRVRRLISLFGLVVFIVGTWLASKHRKHVPWNTVSTALLIQFLLALFVFRSGAGHDIFSWLASFAQTYLSKANYGAAFVFGDDVAASGVFAISVFPAIIFFAATVQMLYYVGTIPWLLKKLSVVCMAVLDVSGAESIVAIASPFLGQSENALLIEPLMPHLTKSEFHQVMTCGFATISGSTLYGYMAMGVSGQALLTSCVMSIPCSIAISKIYYPETEKSVVAKVNEIHTDNETTNIVHAAGKGASVGINIVFLIMANLIAILALLYAVNAFLTWLGNFITIQELTLQLITGYIFVPIAWLIGADDKDLVSVGRLMATKIWANEFVAYQALTTTYKGTLSARSELVVTYALCGFANLGSVGMQVGVLGALAPTRAGEISSLAISALICGSMSTWLSASIAGMLV</sequence>
<keyword evidence="13" id="KW-1185">Reference proteome</keyword>
<dbReference type="Pfam" id="PF01773">
    <property type="entry name" value="Nucleos_tra2_N"/>
    <property type="match status" value="1"/>
</dbReference>
<dbReference type="InterPro" id="IPR011642">
    <property type="entry name" value="Gate_dom"/>
</dbReference>
<evidence type="ECO:0000256" key="6">
    <source>
        <dbReference type="ARBA" id="ARBA00023136"/>
    </source>
</evidence>
<dbReference type="GO" id="GO:0005886">
    <property type="term" value="C:plasma membrane"/>
    <property type="evidence" value="ECO:0007669"/>
    <property type="project" value="UniProtKB-SubCell"/>
</dbReference>
<proteinExistence type="inferred from homology"/>
<feature type="transmembrane region" description="Helical" evidence="8">
    <location>
        <begin position="361"/>
        <end position="382"/>
    </location>
</feature>
<keyword evidence="5 8" id="KW-1133">Transmembrane helix</keyword>
<dbReference type="InterPro" id="IPR008276">
    <property type="entry name" value="C_nuclsd_transpt"/>
</dbReference>
<protein>
    <submittedName>
        <fullName evidence="12">H+ nucleoside cotransporter protein</fullName>
    </submittedName>
</protein>
<organism evidence="12">
    <name type="scientific">Mucor ambiguus</name>
    <dbReference type="NCBI Taxonomy" id="91626"/>
    <lineage>
        <taxon>Eukaryota</taxon>
        <taxon>Fungi</taxon>
        <taxon>Fungi incertae sedis</taxon>
        <taxon>Mucoromycota</taxon>
        <taxon>Mucoromycotina</taxon>
        <taxon>Mucoromycetes</taxon>
        <taxon>Mucorales</taxon>
        <taxon>Mucorineae</taxon>
        <taxon>Mucoraceae</taxon>
        <taxon>Mucor</taxon>
    </lineage>
</organism>
<evidence type="ECO:0000259" key="10">
    <source>
        <dbReference type="Pfam" id="PF07662"/>
    </source>
</evidence>
<keyword evidence="4 8" id="KW-0812">Transmembrane</keyword>
<dbReference type="STRING" id="91626.A0A0C9MH54"/>
<evidence type="ECO:0000256" key="5">
    <source>
        <dbReference type="ARBA" id="ARBA00022989"/>
    </source>
</evidence>
<evidence type="ECO:0000256" key="7">
    <source>
        <dbReference type="SAM" id="MobiDB-lite"/>
    </source>
</evidence>
<dbReference type="Pfam" id="PF07670">
    <property type="entry name" value="Gate"/>
    <property type="match status" value="1"/>
</dbReference>
<keyword evidence="3" id="KW-1003">Cell membrane</keyword>
<feature type="domain" description="Concentrative nucleoside transporter N-terminal" evidence="9">
    <location>
        <begin position="205"/>
        <end position="277"/>
    </location>
</feature>
<gene>
    <name evidence="12" type="ORF">MAM1_0022c01885</name>
</gene>
<comment type="subcellular location">
    <subcellularLocation>
        <location evidence="1">Cell membrane</location>
        <topology evidence="1">Multi-pass membrane protein</topology>
    </subcellularLocation>
</comment>
<dbReference type="Pfam" id="PF07662">
    <property type="entry name" value="Nucleos_tra2_C"/>
    <property type="match status" value="1"/>
</dbReference>
<feature type="transmembrane region" description="Helical" evidence="8">
    <location>
        <begin position="480"/>
        <end position="498"/>
    </location>
</feature>
<dbReference type="PANTHER" id="PTHR10590:SF4">
    <property type="entry name" value="SOLUTE CARRIER FAMILY 28 MEMBER 3"/>
    <property type="match status" value="1"/>
</dbReference>
<evidence type="ECO:0000313" key="13">
    <source>
        <dbReference type="Proteomes" id="UP000053815"/>
    </source>
</evidence>
<keyword evidence="6 8" id="KW-0472">Membrane</keyword>
<dbReference type="Proteomes" id="UP000053815">
    <property type="component" value="Unassembled WGS sequence"/>
</dbReference>
<feature type="domain" description="Nucleoside transporter/FeoB GTPase Gate" evidence="11">
    <location>
        <begin position="287"/>
        <end position="384"/>
    </location>
</feature>
<comment type="similarity">
    <text evidence="2">Belongs to the concentrative nucleoside transporter (CNT) (TC 2.A.41) family.</text>
</comment>
<evidence type="ECO:0000256" key="3">
    <source>
        <dbReference type="ARBA" id="ARBA00022475"/>
    </source>
</evidence>
<dbReference type="InterPro" id="IPR011657">
    <property type="entry name" value="CNT_C_dom"/>
</dbReference>
<evidence type="ECO:0000256" key="4">
    <source>
        <dbReference type="ARBA" id="ARBA00022692"/>
    </source>
</evidence>
<evidence type="ECO:0000259" key="9">
    <source>
        <dbReference type="Pfam" id="PF01773"/>
    </source>
</evidence>
<accession>A0A0C9MH54</accession>
<dbReference type="GO" id="GO:0005337">
    <property type="term" value="F:nucleoside transmembrane transporter activity"/>
    <property type="evidence" value="ECO:0007669"/>
    <property type="project" value="InterPro"/>
</dbReference>
<feature type="region of interest" description="Disordered" evidence="7">
    <location>
        <begin position="1"/>
        <end position="29"/>
    </location>
</feature>
<dbReference type="InterPro" id="IPR002668">
    <property type="entry name" value="CNT_N_dom"/>
</dbReference>